<dbReference type="RefSeq" id="WP_212820766.1">
    <property type="nucleotide sequence ID" value="NZ_AP023416.1"/>
</dbReference>
<keyword evidence="11" id="KW-0411">Iron-sulfur</keyword>
<dbReference type="PANTHER" id="PTHR42944:SF1">
    <property type="entry name" value="ADENINE DNA GLYCOSYLASE"/>
    <property type="match status" value="1"/>
</dbReference>
<dbReference type="KEGG" id="vfa:MM35RIKEN_14940"/>
<dbReference type="InterPro" id="IPR029119">
    <property type="entry name" value="MutY_C"/>
</dbReference>
<proteinExistence type="inferred from homology"/>
<keyword evidence="8 14" id="KW-0227">DNA damage</keyword>
<dbReference type="GO" id="GO:0035485">
    <property type="term" value="F:adenine/guanine mispair binding"/>
    <property type="evidence" value="ECO:0007669"/>
    <property type="project" value="TreeGrafter"/>
</dbReference>
<feature type="domain" description="HhH-GPD" evidence="15">
    <location>
        <begin position="43"/>
        <end position="192"/>
    </location>
</feature>
<dbReference type="NCBIfam" id="TIGR01084">
    <property type="entry name" value="mutY"/>
    <property type="match status" value="1"/>
</dbReference>
<dbReference type="GO" id="GO:0000701">
    <property type="term" value="F:purine-specific mismatch base pair DNA N-glycosylase activity"/>
    <property type="evidence" value="ECO:0007669"/>
    <property type="project" value="UniProtKB-EC"/>
</dbReference>
<dbReference type="InterPro" id="IPR005760">
    <property type="entry name" value="A/G_AdeGlyc_MutY"/>
</dbReference>
<comment type="catalytic activity">
    <reaction evidence="1 14">
        <text>Hydrolyzes free adenine bases from 7,8-dihydro-8-oxoguanine:adenine mismatched double-stranded DNA, leaving an apurinic site.</text>
        <dbReference type="EC" id="3.2.2.31"/>
    </reaction>
</comment>
<comment type="similarity">
    <text evidence="3 14">Belongs to the Nth/MutY family.</text>
</comment>
<dbReference type="InterPro" id="IPR011257">
    <property type="entry name" value="DNA_glycosylase"/>
</dbReference>
<dbReference type="EC" id="3.2.2.31" evidence="4 14"/>
<dbReference type="InterPro" id="IPR015797">
    <property type="entry name" value="NUDIX_hydrolase-like_dom_sf"/>
</dbReference>
<evidence type="ECO:0000313" key="16">
    <source>
        <dbReference type="EMBL" id="BCK79302.1"/>
    </source>
</evidence>
<evidence type="ECO:0000256" key="7">
    <source>
        <dbReference type="ARBA" id="ARBA00022723"/>
    </source>
</evidence>
<dbReference type="Gene3D" id="1.10.340.30">
    <property type="entry name" value="Hypothetical protein, domain 2"/>
    <property type="match status" value="1"/>
</dbReference>
<evidence type="ECO:0000259" key="15">
    <source>
        <dbReference type="SMART" id="SM00478"/>
    </source>
</evidence>
<dbReference type="InterPro" id="IPR044298">
    <property type="entry name" value="MIG/MutY"/>
</dbReference>
<protein>
    <recommendedName>
        <fullName evidence="5 14">Adenine DNA glycosylase</fullName>
        <ecNumber evidence="4 14">3.2.2.31</ecNumber>
    </recommendedName>
</protein>
<evidence type="ECO:0000256" key="6">
    <source>
        <dbReference type="ARBA" id="ARBA00022485"/>
    </source>
</evidence>
<evidence type="ECO:0000256" key="4">
    <source>
        <dbReference type="ARBA" id="ARBA00012045"/>
    </source>
</evidence>
<dbReference type="GO" id="GO:0034039">
    <property type="term" value="F:8-oxo-7,8-dihydroguanine DNA N-glycosylase activity"/>
    <property type="evidence" value="ECO:0007669"/>
    <property type="project" value="TreeGrafter"/>
</dbReference>
<dbReference type="InterPro" id="IPR004036">
    <property type="entry name" value="Endonuclease-III-like_CS2"/>
</dbReference>
<keyword evidence="16" id="KW-0614">Plasmid</keyword>
<dbReference type="InterPro" id="IPR000445">
    <property type="entry name" value="HhH_motif"/>
</dbReference>
<dbReference type="Proteomes" id="UP000681343">
    <property type="component" value="Plasmid pMM35_01"/>
</dbReference>
<comment type="function">
    <text evidence="2">Adenine glycosylase active on G-A mispairs. MutY also corrects error-prone DNA synthesis past GO lesions which are due to the oxidatively damaged form of guanine: 7,8-dihydro-8-oxoguanine (8-oxo-dGTP).</text>
</comment>
<dbReference type="PANTHER" id="PTHR42944">
    <property type="entry name" value="ADENINE DNA GLYCOSYLASE"/>
    <property type="match status" value="1"/>
</dbReference>
<keyword evidence="7" id="KW-0479">Metal-binding</keyword>
<dbReference type="AlphaFoldDB" id="A0A810PZ26"/>
<dbReference type="Pfam" id="PF14815">
    <property type="entry name" value="NUDIX_4"/>
    <property type="match status" value="1"/>
</dbReference>
<dbReference type="FunFam" id="1.10.340.30:FF:000002">
    <property type="entry name" value="Adenine DNA glycosylase"/>
    <property type="match status" value="1"/>
</dbReference>
<dbReference type="SUPFAM" id="SSF48150">
    <property type="entry name" value="DNA-glycosylase"/>
    <property type="match status" value="1"/>
</dbReference>
<dbReference type="CDD" id="cd03431">
    <property type="entry name" value="NUDIX_DNA_Glycosylase_C-MutY"/>
    <property type="match status" value="1"/>
</dbReference>
<evidence type="ECO:0000256" key="9">
    <source>
        <dbReference type="ARBA" id="ARBA00022801"/>
    </source>
</evidence>
<dbReference type="Gene3D" id="1.10.1670.10">
    <property type="entry name" value="Helix-hairpin-Helix base-excision DNA repair enzymes (C-terminal)"/>
    <property type="match status" value="1"/>
</dbReference>
<dbReference type="SMART" id="SM00478">
    <property type="entry name" value="ENDO3c"/>
    <property type="match status" value="1"/>
</dbReference>
<gene>
    <name evidence="16" type="ORF">MM35RIKEN_14940</name>
</gene>
<evidence type="ECO:0000256" key="12">
    <source>
        <dbReference type="ARBA" id="ARBA00023204"/>
    </source>
</evidence>
<dbReference type="GO" id="GO:0051539">
    <property type="term" value="F:4 iron, 4 sulfur cluster binding"/>
    <property type="evidence" value="ECO:0007669"/>
    <property type="project" value="UniProtKB-UniRule"/>
</dbReference>
<evidence type="ECO:0000256" key="14">
    <source>
        <dbReference type="RuleBase" id="RU365096"/>
    </source>
</evidence>
<dbReference type="CDD" id="cd00056">
    <property type="entry name" value="ENDO3c"/>
    <property type="match status" value="1"/>
</dbReference>
<dbReference type="PROSITE" id="PS01155">
    <property type="entry name" value="ENDONUCLEASE_III_2"/>
    <property type="match status" value="1"/>
</dbReference>
<keyword evidence="13 14" id="KW-0326">Glycosidase</keyword>
<accession>A0A810PZ26</accession>
<dbReference type="SUPFAM" id="SSF55811">
    <property type="entry name" value="Nudix"/>
    <property type="match status" value="1"/>
</dbReference>
<dbReference type="GO" id="GO:0006284">
    <property type="term" value="P:base-excision repair"/>
    <property type="evidence" value="ECO:0007669"/>
    <property type="project" value="UniProtKB-UniRule"/>
</dbReference>
<dbReference type="InterPro" id="IPR023170">
    <property type="entry name" value="HhH_base_excis_C"/>
</dbReference>
<keyword evidence="10 14" id="KW-0408">Iron</keyword>
<keyword evidence="17" id="KW-1185">Reference proteome</keyword>
<evidence type="ECO:0000256" key="5">
    <source>
        <dbReference type="ARBA" id="ARBA00022023"/>
    </source>
</evidence>
<sequence length="350" mass="39574">MEQNIEKLQAIVSPLLTWYDENRRVLPWREEVSAYRTWVSEIMLQQTRVAAVLPYFQRFMARYPTVQDLARGDEEELLKLWEGLGYYSRARNLQKAARIVAEDYAGAFPADYKELIALPGIGDYTAGAILSIAFGLPVPAVDGNVLRIASRITGWDRDVQSTKKEITRWMTEVVPSDRPGAFNQALMDLGSALCLPAAPRCPDCPLRGLCTAEREGSQARIPVRAPKKDKRPEEKTVFLLRRPDGAVALGQRPKTGLLAGLWEYPNVPGLLTEAQAARQLAAWGLTPLHWEESWQAVHIFTHVRWQMQGYAVLVSGEGDLSWYSEEQRRQKAIPSAFEKANRILQKWEGE</sequence>
<dbReference type="Gene3D" id="3.90.79.10">
    <property type="entry name" value="Nucleoside Triphosphate Pyrophosphohydrolase"/>
    <property type="match status" value="1"/>
</dbReference>
<dbReference type="Pfam" id="PF00730">
    <property type="entry name" value="HhH-GPD"/>
    <property type="match status" value="1"/>
</dbReference>
<keyword evidence="12" id="KW-0234">DNA repair</keyword>
<evidence type="ECO:0000256" key="3">
    <source>
        <dbReference type="ARBA" id="ARBA00008343"/>
    </source>
</evidence>
<name>A0A810PZ26_9FIRM</name>
<keyword evidence="9" id="KW-0378">Hydrolase</keyword>
<evidence type="ECO:0000256" key="1">
    <source>
        <dbReference type="ARBA" id="ARBA00000843"/>
    </source>
</evidence>
<evidence type="ECO:0000256" key="11">
    <source>
        <dbReference type="ARBA" id="ARBA00023014"/>
    </source>
</evidence>
<reference evidence="16" key="1">
    <citation type="submission" date="2020-09" db="EMBL/GenBank/DDBJ databases">
        <title>New species isolated from human feces.</title>
        <authorList>
            <person name="Kitahara M."/>
            <person name="Shigeno Y."/>
            <person name="Shime M."/>
            <person name="Matsumoto Y."/>
            <person name="Nakamura S."/>
            <person name="Motooka D."/>
            <person name="Fukuoka S."/>
            <person name="Nishikawa H."/>
            <person name="Benno Y."/>
        </authorList>
    </citation>
    <scope>NUCLEOTIDE SEQUENCE</scope>
    <source>
        <strain evidence="16">MM35</strain>
        <plasmid evidence="16">pMM35_01</plasmid>
    </source>
</reference>
<evidence type="ECO:0000256" key="8">
    <source>
        <dbReference type="ARBA" id="ARBA00022763"/>
    </source>
</evidence>
<evidence type="ECO:0000313" key="17">
    <source>
        <dbReference type="Proteomes" id="UP000681343"/>
    </source>
</evidence>
<comment type="cofactor">
    <cofactor evidence="14">
        <name>[4Fe-4S] cluster</name>
        <dbReference type="ChEBI" id="CHEBI:49883"/>
    </cofactor>
    <text evidence="14">Binds 1 [4Fe-4S] cluster.</text>
</comment>
<dbReference type="InterPro" id="IPR003265">
    <property type="entry name" value="HhH-GPD_domain"/>
</dbReference>
<evidence type="ECO:0000256" key="10">
    <source>
        <dbReference type="ARBA" id="ARBA00023004"/>
    </source>
</evidence>
<dbReference type="GO" id="GO:0046872">
    <property type="term" value="F:metal ion binding"/>
    <property type="evidence" value="ECO:0007669"/>
    <property type="project" value="UniProtKB-UniRule"/>
</dbReference>
<dbReference type="GO" id="GO:0006298">
    <property type="term" value="P:mismatch repair"/>
    <property type="evidence" value="ECO:0007669"/>
    <property type="project" value="TreeGrafter"/>
</dbReference>
<dbReference type="EMBL" id="AP023416">
    <property type="protein sequence ID" value="BCK79302.1"/>
    <property type="molecule type" value="Genomic_DNA"/>
</dbReference>
<organism evidence="16 17">
    <name type="scientific">Vescimonas fastidiosa</name>
    <dbReference type="NCBI Taxonomy" id="2714353"/>
    <lineage>
        <taxon>Bacteria</taxon>
        <taxon>Bacillati</taxon>
        <taxon>Bacillota</taxon>
        <taxon>Clostridia</taxon>
        <taxon>Eubacteriales</taxon>
        <taxon>Oscillospiraceae</taxon>
        <taxon>Vescimonas</taxon>
    </lineage>
</organism>
<dbReference type="Pfam" id="PF00633">
    <property type="entry name" value="HHH"/>
    <property type="match status" value="1"/>
</dbReference>
<evidence type="ECO:0000256" key="13">
    <source>
        <dbReference type="ARBA" id="ARBA00023295"/>
    </source>
</evidence>
<keyword evidence="6" id="KW-0004">4Fe-4S</keyword>
<evidence type="ECO:0000256" key="2">
    <source>
        <dbReference type="ARBA" id="ARBA00002933"/>
    </source>
</evidence>
<dbReference type="GO" id="GO:0032357">
    <property type="term" value="F:oxidized purine DNA binding"/>
    <property type="evidence" value="ECO:0007669"/>
    <property type="project" value="TreeGrafter"/>
</dbReference>
<geneLocation type="plasmid" evidence="16 17">
    <name>pMM35_01</name>
</geneLocation>